<keyword evidence="3" id="KW-1185">Reference proteome</keyword>
<dbReference type="AlphaFoldDB" id="A0A397J2L7"/>
<keyword evidence="1" id="KW-0472">Membrane</keyword>
<reference evidence="2 3" key="1">
    <citation type="submission" date="2018-08" db="EMBL/GenBank/DDBJ databases">
        <title>Genome and evolution of the arbuscular mycorrhizal fungus Diversispora epigaea (formerly Glomus versiforme) and its bacterial endosymbionts.</title>
        <authorList>
            <person name="Sun X."/>
            <person name="Fei Z."/>
            <person name="Harrison M."/>
        </authorList>
    </citation>
    <scope>NUCLEOTIDE SEQUENCE [LARGE SCALE GENOMIC DNA]</scope>
    <source>
        <strain evidence="2 3">IT104</strain>
    </source>
</reference>
<evidence type="ECO:0000313" key="2">
    <source>
        <dbReference type="EMBL" id="RHZ80256.1"/>
    </source>
</evidence>
<feature type="transmembrane region" description="Helical" evidence="1">
    <location>
        <begin position="114"/>
        <end position="133"/>
    </location>
</feature>
<name>A0A397J2L7_9GLOM</name>
<keyword evidence="1" id="KW-1133">Transmembrane helix</keyword>
<dbReference type="EMBL" id="PQFF01000129">
    <property type="protein sequence ID" value="RHZ80256.1"/>
    <property type="molecule type" value="Genomic_DNA"/>
</dbReference>
<comment type="caution">
    <text evidence="2">The sequence shown here is derived from an EMBL/GenBank/DDBJ whole genome shotgun (WGS) entry which is preliminary data.</text>
</comment>
<protein>
    <submittedName>
        <fullName evidence="2">Uncharacterized protein</fullName>
    </submittedName>
</protein>
<dbReference type="Proteomes" id="UP000266861">
    <property type="component" value="Unassembled WGS sequence"/>
</dbReference>
<sequence>MSFKIFFVIYFVICFVILMLSYVDTHRIHHYNQIINKYNNNEDKILCPIKLSSKSGLVNKCQIFETNFKREEERYDIHPPQYYKHHHHIHNSKNHSNYKIIFGEVCTQPCQTSFILLVTFYIFISGFIIRHYILRKRTRSNSLNSINSTNSINSINNINIIDIEEMKLKENENQ</sequence>
<feature type="transmembrane region" description="Helical" evidence="1">
    <location>
        <begin position="5"/>
        <end position="23"/>
    </location>
</feature>
<proteinExistence type="predicted"/>
<accession>A0A397J2L7</accession>
<keyword evidence="1" id="KW-0812">Transmembrane</keyword>
<gene>
    <name evidence="2" type="ORF">Glove_138g54</name>
</gene>
<organism evidence="2 3">
    <name type="scientific">Diversispora epigaea</name>
    <dbReference type="NCBI Taxonomy" id="1348612"/>
    <lineage>
        <taxon>Eukaryota</taxon>
        <taxon>Fungi</taxon>
        <taxon>Fungi incertae sedis</taxon>
        <taxon>Mucoromycota</taxon>
        <taxon>Glomeromycotina</taxon>
        <taxon>Glomeromycetes</taxon>
        <taxon>Diversisporales</taxon>
        <taxon>Diversisporaceae</taxon>
        <taxon>Diversispora</taxon>
    </lineage>
</organism>
<evidence type="ECO:0000256" key="1">
    <source>
        <dbReference type="SAM" id="Phobius"/>
    </source>
</evidence>
<evidence type="ECO:0000313" key="3">
    <source>
        <dbReference type="Proteomes" id="UP000266861"/>
    </source>
</evidence>